<accession>A0ABS6GNJ4</accession>
<dbReference type="InterPro" id="IPR006549">
    <property type="entry name" value="HAD-SF_hydro_IIIA"/>
</dbReference>
<dbReference type="Pfam" id="PF09419">
    <property type="entry name" value="PGP_phosphatase"/>
    <property type="match status" value="1"/>
</dbReference>
<comment type="caution">
    <text evidence="1">The sequence shown here is derived from an EMBL/GenBank/DDBJ whole genome shotgun (WGS) entry which is preliminary data.</text>
</comment>
<dbReference type="EMBL" id="JAHLZF010000007">
    <property type="protein sequence ID" value="MBU6080686.1"/>
    <property type="molecule type" value="Genomic_DNA"/>
</dbReference>
<dbReference type="PANTHER" id="PTHR19288">
    <property type="entry name" value="4-NITROPHENYLPHOSPHATASE-RELATED"/>
    <property type="match status" value="1"/>
</dbReference>
<reference evidence="1 2" key="1">
    <citation type="journal article" date="2011" name="Int. J. Syst. Evol. Microbiol.">
        <title>Allobacillus halotolerans gen. nov., sp. nov. isolated from shrimp paste.</title>
        <authorList>
            <person name="Sheu S.Y."/>
            <person name="Arun A.B."/>
            <person name="Jiang S.R."/>
            <person name="Young C.C."/>
            <person name="Chen W.M."/>
        </authorList>
    </citation>
    <scope>NUCLEOTIDE SEQUENCE [LARGE SCALE GENOMIC DNA]</scope>
    <source>
        <strain evidence="1 2">LMG 24826</strain>
    </source>
</reference>
<evidence type="ECO:0000313" key="2">
    <source>
        <dbReference type="Proteomes" id="UP000812672"/>
    </source>
</evidence>
<dbReference type="RefSeq" id="WP_144160413.1">
    <property type="nucleotide sequence ID" value="NZ_CAUPKR010000001.1"/>
</dbReference>
<dbReference type="InterPro" id="IPR027706">
    <property type="entry name" value="PGP_Pase"/>
</dbReference>
<dbReference type="NCBIfam" id="TIGR01662">
    <property type="entry name" value="HAD-SF-IIIA"/>
    <property type="match status" value="1"/>
</dbReference>
<dbReference type="Gene3D" id="3.40.50.1000">
    <property type="entry name" value="HAD superfamily/HAD-like"/>
    <property type="match status" value="1"/>
</dbReference>
<dbReference type="Proteomes" id="UP000812672">
    <property type="component" value="Unassembled WGS sequence"/>
</dbReference>
<dbReference type="InterPro" id="IPR010021">
    <property type="entry name" value="PGPP1/Gep4"/>
</dbReference>
<dbReference type="CDD" id="cd16416">
    <property type="entry name" value="HAD_BsYqeG-like"/>
    <property type="match status" value="1"/>
</dbReference>
<sequence>MLSDFLPNDQVKDVFEITPAYLKERGIKGVITDLDNTLVAWDQPEATPEIIEWFKSLREAGLQVTIISNNNEERVRFFSNPLDIPFIHNAKKPTQKAFRKARKTMNLPKEEIVVVGDQLLTDVLGGNRGGLYTILVIPVVESDGFFTKFNRMIERRIMNYFKRKGKLNWEE</sequence>
<protein>
    <submittedName>
        <fullName evidence="1">YqeG family HAD IIIA-type phosphatase</fullName>
    </submittedName>
</protein>
<dbReference type="SUPFAM" id="SSF56784">
    <property type="entry name" value="HAD-like"/>
    <property type="match status" value="1"/>
</dbReference>
<name>A0ABS6GNJ4_9BACI</name>
<gene>
    <name evidence="1" type="ORF">KQ486_06620</name>
</gene>
<dbReference type="NCBIfam" id="TIGR01668">
    <property type="entry name" value="YqeG_hyp_ppase"/>
    <property type="match status" value="1"/>
</dbReference>
<keyword evidence="2" id="KW-1185">Reference proteome</keyword>
<dbReference type="InterPro" id="IPR023214">
    <property type="entry name" value="HAD_sf"/>
</dbReference>
<dbReference type="NCBIfam" id="TIGR01549">
    <property type="entry name" value="HAD-SF-IA-v1"/>
    <property type="match status" value="1"/>
</dbReference>
<organism evidence="1 2">
    <name type="scientific">Allobacillus halotolerans</name>
    <dbReference type="NCBI Taxonomy" id="570278"/>
    <lineage>
        <taxon>Bacteria</taxon>
        <taxon>Bacillati</taxon>
        <taxon>Bacillota</taxon>
        <taxon>Bacilli</taxon>
        <taxon>Bacillales</taxon>
        <taxon>Bacillaceae</taxon>
        <taxon>Allobacillus</taxon>
    </lineage>
</organism>
<evidence type="ECO:0000313" key="1">
    <source>
        <dbReference type="EMBL" id="MBU6080686.1"/>
    </source>
</evidence>
<dbReference type="PANTHER" id="PTHR19288:SF25">
    <property type="entry name" value="PHOSPHATIDYLGLYCEROPHOSPHATASE GEP4, MITOCHONDRIAL"/>
    <property type="match status" value="1"/>
</dbReference>
<dbReference type="InterPro" id="IPR006439">
    <property type="entry name" value="HAD-SF_hydro_IA"/>
</dbReference>
<dbReference type="InterPro" id="IPR036412">
    <property type="entry name" value="HAD-like_sf"/>
</dbReference>
<proteinExistence type="predicted"/>